<gene>
    <name evidence="2" type="ORF">OKIOD_LOCUS11629</name>
</gene>
<accession>A0ABN7SVW3</accession>
<organism evidence="2 3">
    <name type="scientific">Oikopleura dioica</name>
    <name type="common">Tunicate</name>
    <dbReference type="NCBI Taxonomy" id="34765"/>
    <lineage>
        <taxon>Eukaryota</taxon>
        <taxon>Metazoa</taxon>
        <taxon>Chordata</taxon>
        <taxon>Tunicata</taxon>
        <taxon>Appendicularia</taxon>
        <taxon>Copelata</taxon>
        <taxon>Oikopleuridae</taxon>
        <taxon>Oikopleura</taxon>
    </lineage>
</organism>
<name>A0ABN7SVW3_OIKDI</name>
<keyword evidence="3" id="KW-1185">Reference proteome</keyword>
<evidence type="ECO:0000313" key="2">
    <source>
        <dbReference type="EMBL" id="CAG5106483.1"/>
    </source>
</evidence>
<dbReference type="EMBL" id="OU015566">
    <property type="protein sequence ID" value="CAG5106483.1"/>
    <property type="molecule type" value="Genomic_DNA"/>
</dbReference>
<feature type="region of interest" description="Disordered" evidence="1">
    <location>
        <begin position="56"/>
        <end position="89"/>
    </location>
</feature>
<protein>
    <submittedName>
        <fullName evidence="2">Oidioi.mRNA.OKI2018_I69.chr1.g2864.t1.cds</fullName>
    </submittedName>
</protein>
<sequence length="208" mass="23050">MVFFQYWYFSTFSSFICRRASTSAKTRASKNKVRQSIGLAQANLANAVELLDTPTVSSATIHEDPTTTTADMETESVETGRAGGNRDREQAPLRAFAQKSKQKLGKLLQSSVGSRRPETVVLPGEQPLDQEALPREPSWQAIYDALASNLDAAGRDLLKTELLRLEESYERAFHHLWSDLRSGASRVVITTRSGRSFAVDGPGMNNRQ</sequence>
<evidence type="ECO:0000256" key="1">
    <source>
        <dbReference type="SAM" id="MobiDB-lite"/>
    </source>
</evidence>
<feature type="compositionally biased region" description="Polar residues" evidence="1">
    <location>
        <begin position="56"/>
        <end position="71"/>
    </location>
</feature>
<reference evidence="2 3" key="1">
    <citation type="submission" date="2021-04" db="EMBL/GenBank/DDBJ databases">
        <authorList>
            <person name="Bliznina A."/>
        </authorList>
    </citation>
    <scope>NUCLEOTIDE SEQUENCE [LARGE SCALE GENOMIC DNA]</scope>
</reference>
<evidence type="ECO:0000313" key="3">
    <source>
        <dbReference type="Proteomes" id="UP001158576"/>
    </source>
</evidence>
<dbReference type="Proteomes" id="UP001158576">
    <property type="component" value="Chromosome 1"/>
</dbReference>
<proteinExistence type="predicted"/>